<sequence>DFEYVIRKPKQQRICFGSGCPRDTSKKGMNSFMRYHTAEDYPDIGPNSYNILESFNAIKTRVY</sequence>
<reference evidence="1 2" key="1">
    <citation type="journal article" date="2010" name="Science">
        <title>Genomic comparison of the ants Camponotus floridanus and Harpegnathos saltator.</title>
        <authorList>
            <person name="Bonasio R."/>
            <person name="Zhang G."/>
            <person name="Ye C."/>
            <person name="Mutti N.S."/>
            <person name="Fang X."/>
            <person name="Qin N."/>
            <person name="Donahue G."/>
            <person name="Yang P."/>
            <person name="Li Q."/>
            <person name="Li C."/>
            <person name="Zhang P."/>
            <person name="Huang Z."/>
            <person name="Berger S.L."/>
            <person name="Reinberg D."/>
            <person name="Wang J."/>
            <person name="Liebig J."/>
        </authorList>
    </citation>
    <scope>NUCLEOTIDE SEQUENCE [LARGE SCALE GENOMIC DNA]</scope>
    <source>
        <strain evidence="1 2">R22 G/1</strain>
    </source>
</reference>
<dbReference type="InParanoid" id="E2C9K1"/>
<dbReference type="OrthoDB" id="8189408at2759"/>
<organism evidence="2">
    <name type="scientific">Harpegnathos saltator</name>
    <name type="common">Jerdon's jumping ant</name>
    <dbReference type="NCBI Taxonomy" id="610380"/>
    <lineage>
        <taxon>Eukaryota</taxon>
        <taxon>Metazoa</taxon>
        <taxon>Ecdysozoa</taxon>
        <taxon>Arthropoda</taxon>
        <taxon>Hexapoda</taxon>
        <taxon>Insecta</taxon>
        <taxon>Pterygota</taxon>
        <taxon>Neoptera</taxon>
        <taxon>Endopterygota</taxon>
        <taxon>Hymenoptera</taxon>
        <taxon>Apocrita</taxon>
        <taxon>Aculeata</taxon>
        <taxon>Formicoidea</taxon>
        <taxon>Formicidae</taxon>
        <taxon>Ponerinae</taxon>
        <taxon>Ponerini</taxon>
        <taxon>Harpegnathos</taxon>
    </lineage>
</organism>
<accession>E2C9K1</accession>
<proteinExistence type="predicted"/>
<feature type="non-terminal residue" evidence="1">
    <location>
        <position position="63"/>
    </location>
</feature>
<name>E2C9K1_HARSA</name>
<dbReference type="OMA" id="QRICFGS"/>
<evidence type="ECO:0000313" key="1">
    <source>
        <dbReference type="EMBL" id="EFN75340.1"/>
    </source>
</evidence>
<dbReference type="EMBL" id="GL453868">
    <property type="protein sequence ID" value="EFN75340.1"/>
    <property type="molecule type" value="Genomic_DNA"/>
</dbReference>
<dbReference type="Proteomes" id="UP000008237">
    <property type="component" value="Unassembled WGS sequence"/>
</dbReference>
<dbReference type="AlphaFoldDB" id="E2C9K1"/>
<feature type="non-terminal residue" evidence="1">
    <location>
        <position position="1"/>
    </location>
</feature>
<protein>
    <submittedName>
        <fullName evidence="1">Uncharacterized protein</fullName>
    </submittedName>
</protein>
<keyword evidence="2" id="KW-1185">Reference proteome</keyword>
<evidence type="ECO:0000313" key="2">
    <source>
        <dbReference type="Proteomes" id="UP000008237"/>
    </source>
</evidence>
<gene>
    <name evidence="1" type="ORF">EAI_06123</name>
</gene>